<comment type="caution">
    <text evidence="1">The sequence shown here is derived from an EMBL/GenBank/DDBJ whole genome shotgun (WGS) entry which is preliminary data.</text>
</comment>
<dbReference type="AlphaFoldDB" id="A0AAV1UJG2"/>
<sequence>MGPAQAGPLAGSEDAVTITYQRRKLYTKLASDPVAKTLEIKLLGQLGGPVSPLSRLRTVIEVATSLRTLVCEANMAAGMFEPNTLFDLGFNSIKSMLEKLHKQLAILVGTTTRYNDVLPAQPIPTLSRDSQMTLQDL</sequence>
<accession>A0AAV1UJG2</accession>
<name>A0AAV1UJG2_9STRA</name>
<proteinExistence type="predicted"/>
<dbReference type="EMBL" id="CAKLBY020000195">
    <property type="protein sequence ID" value="CAK7933737.1"/>
    <property type="molecule type" value="Genomic_DNA"/>
</dbReference>
<reference evidence="1" key="1">
    <citation type="submission" date="2024-01" db="EMBL/GenBank/DDBJ databases">
        <authorList>
            <person name="Webb A."/>
        </authorList>
    </citation>
    <scope>NUCLEOTIDE SEQUENCE</scope>
    <source>
        <strain evidence="1">Pm1</strain>
    </source>
</reference>
<evidence type="ECO:0000313" key="2">
    <source>
        <dbReference type="Proteomes" id="UP001162060"/>
    </source>
</evidence>
<organism evidence="1 2">
    <name type="scientific">Peronospora matthiolae</name>
    <dbReference type="NCBI Taxonomy" id="2874970"/>
    <lineage>
        <taxon>Eukaryota</taxon>
        <taxon>Sar</taxon>
        <taxon>Stramenopiles</taxon>
        <taxon>Oomycota</taxon>
        <taxon>Peronosporomycetes</taxon>
        <taxon>Peronosporales</taxon>
        <taxon>Peronosporaceae</taxon>
        <taxon>Peronospora</taxon>
    </lineage>
</organism>
<gene>
    <name evidence="1" type="ORF">PM001_LOCUS18887</name>
</gene>
<protein>
    <submittedName>
        <fullName evidence="1">Uncharacterized protein</fullName>
    </submittedName>
</protein>
<dbReference type="Proteomes" id="UP001162060">
    <property type="component" value="Unassembled WGS sequence"/>
</dbReference>
<evidence type="ECO:0000313" key="1">
    <source>
        <dbReference type="EMBL" id="CAK7933737.1"/>
    </source>
</evidence>